<proteinExistence type="predicted"/>
<dbReference type="Pfam" id="PF07690">
    <property type="entry name" value="MFS_1"/>
    <property type="match status" value="1"/>
</dbReference>
<dbReference type="Proteomes" id="UP000649617">
    <property type="component" value="Unassembled WGS sequence"/>
</dbReference>
<dbReference type="EMBL" id="CAJNIZ010000001">
    <property type="protein sequence ID" value="CAE7148993.1"/>
    <property type="molecule type" value="Genomic_DNA"/>
</dbReference>
<dbReference type="CDD" id="cd01283">
    <property type="entry name" value="cytidine_deaminase"/>
    <property type="match status" value="1"/>
</dbReference>
<accession>A0A812ILC0</accession>
<dbReference type="NCBIfam" id="NF004064">
    <property type="entry name" value="PRK05578.1"/>
    <property type="match status" value="1"/>
</dbReference>
<feature type="transmembrane region" description="Helical" evidence="1">
    <location>
        <begin position="291"/>
        <end position="310"/>
    </location>
</feature>
<gene>
    <name evidence="3" type="primary">cdd</name>
    <name evidence="3" type="ORF">SPIL2461_LOCUS67</name>
</gene>
<feature type="transmembrane region" description="Helical" evidence="1">
    <location>
        <begin position="207"/>
        <end position="229"/>
    </location>
</feature>
<evidence type="ECO:0000259" key="2">
    <source>
        <dbReference type="PROSITE" id="PS51747"/>
    </source>
</evidence>
<reference evidence="3" key="1">
    <citation type="submission" date="2021-02" db="EMBL/GenBank/DDBJ databases">
        <authorList>
            <person name="Dougan E. K."/>
            <person name="Rhodes N."/>
            <person name="Thang M."/>
            <person name="Chan C."/>
        </authorList>
    </citation>
    <scope>NUCLEOTIDE SEQUENCE</scope>
</reference>
<protein>
    <submittedName>
        <fullName evidence="3">Cdd protein</fullName>
    </submittedName>
</protein>
<dbReference type="AlphaFoldDB" id="A0A812ILC0"/>
<name>A0A812ILC0_SYMPI</name>
<dbReference type="SUPFAM" id="SSF103473">
    <property type="entry name" value="MFS general substrate transporter"/>
    <property type="match status" value="1"/>
</dbReference>
<dbReference type="Pfam" id="PF00383">
    <property type="entry name" value="dCMP_cyt_deam_1"/>
    <property type="match status" value="1"/>
</dbReference>
<dbReference type="SUPFAM" id="SSF48452">
    <property type="entry name" value="TPR-like"/>
    <property type="match status" value="1"/>
</dbReference>
<keyword evidence="1" id="KW-0812">Transmembrane</keyword>
<dbReference type="Gene3D" id="1.25.40.10">
    <property type="entry name" value="Tetratricopeptide repeat domain"/>
    <property type="match status" value="1"/>
</dbReference>
<feature type="transmembrane region" description="Helical" evidence="1">
    <location>
        <begin position="322"/>
        <end position="340"/>
    </location>
</feature>
<feature type="transmembrane region" description="Helical" evidence="1">
    <location>
        <begin position="388"/>
        <end position="410"/>
    </location>
</feature>
<dbReference type="PANTHER" id="PTHR23526">
    <property type="entry name" value="INTEGRAL MEMBRANE TRANSPORT PROTEIN-RELATED"/>
    <property type="match status" value="1"/>
</dbReference>
<organism evidence="3 4">
    <name type="scientific">Symbiodinium pilosum</name>
    <name type="common">Dinoflagellate</name>
    <dbReference type="NCBI Taxonomy" id="2952"/>
    <lineage>
        <taxon>Eukaryota</taxon>
        <taxon>Sar</taxon>
        <taxon>Alveolata</taxon>
        <taxon>Dinophyceae</taxon>
        <taxon>Suessiales</taxon>
        <taxon>Symbiodiniaceae</taxon>
        <taxon>Symbiodinium</taxon>
    </lineage>
</organism>
<keyword evidence="4" id="KW-1185">Reference proteome</keyword>
<dbReference type="SUPFAM" id="SSF53927">
    <property type="entry name" value="Cytidine deaminase-like"/>
    <property type="match status" value="1"/>
</dbReference>
<dbReference type="GO" id="GO:0022857">
    <property type="term" value="F:transmembrane transporter activity"/>
    <property type="evidence" value="ECO:0007669"/>
    <property type="project" value="InterPro"/>
</dbReference>
<feature type="transmembrane region" description="Helical" evidence="1">
    <location>
        <begin position="352"/>
        <end position="368"/>
    </location>
</feature>
<comment type="caution">
    <text evidence="3">The sequence shown here is derived from an EMBL/GenBank/DDBJ whole genome shotgun (WGS) entry which is preliminary data.</text>
</comment>
<dbReference type="InterPro" id="IPR036259">
    <property type="entry name" value="MFS_trans_sf"/>
</dbReference>
<dbReference type="PANTHER" id="PTHR23526:SF1">
    <property type="entry name" value="MAJOR FACILITATOR SUPERFAMILY MFS_1"/>
    <property type="match status" value="1"/>
</dbReference>
<dbReference type="InterPro" id="IPR016193">
    <property type="entry name" value="Cytidine_deaminase-like"/>
</dbReference>
<evidence type="ECO:0000256" key="1">
    <source>
        <dbReference type="SAM" id="Phobius"/>
    </source>
</evidence>
<dbReference type="PROSITE" id="PS51747">
    <property type="entry name" value="CYT_DCMP_DEAMINASES_2"/>
    <property type="match status" value="1"/>
</dbReference>
<feature type="transmembrane region" description="Helical" evidence="1">
    <location>
        <begin position="115"/>
        <end position="137"/>
    </location>
</feature>
<feature type="transmembrane region" description="Helical" evidence="1">
    <location>
        <begin position="181"/>
        <end position="201"/>
    </location>
</feature>
<dbReference type="GO" id="GO:0003824">
    <property type="term" value="F:catalytic activity"/>
    <property type="evidence" value="ECO:0007669"/>
    <property type="project" value="InterPro"/>
</dbReference>
<keyword evidence="1" id="KW-1133">Transmembrane helix</keyword>
<keyword evidence="1" id="KW-0472">Membrane</keyword>
<dbReference type="OrthoDB" id="414540at2759"/>
<dbReference type="Gene3D" id="3.40.140.10">
    <property type="entry name" value="Cytidine Deaminase, domain 2"/>
    <property type="match status" value="1"/>
</dbReference>
<dbReference type="Gene3D" id="1.20.1250.20">
    <property type="entry name" value="MFS general substrate transporter like domains"/>
    <property type="match status" value="2"/>
</dbReference>
<dbReference type="InterPro" id="IPR052528">
    <property type="entry name" value="Sugar_transport-like"/>
</dbReference>
<sequence length="818" mass="87873">MAKTVRFMLQQSLKESAERVYDAIYEEEDARVCRDISDSACSNVPQNFFLNATAVALGKLADALANTKTTLPWLMTSIGAPGWIAPALVPIRESGSMLPQLVIGRWVRQAPIRKWFYCAGAVAQALALFGTVLSAVFLQGAAAGVTILICVIFFSLARGFCSVAAKDVMGKTVPKTRRGRVNGLSASVAGFGTVIAAAVLYQLEAGIAAYSSLIVSAGVFWLLAAWLYARVEEDRGAVEGGVNGLSEAFASLALLRDDAPFRNFVIGRAFLVGTALSAPFLVIMAQQQGNTALIFFLLAQGTAALLSGHFWGKFADRSSRKLLLSSGMAAGVLGALIFLLERFQPELTHTQWFLPGCFFILMVLHDGVRLGRKTYLVDLGGKDKRTDYIAVSNTLIGVVLLLAGAIASLVQSLGTVGTTMQSEDPRVADALHDAAEAKNDAYAPYSGFKMGAAVVTQTNAVIKGSLVENISLGLAMCAERVALFSTVANNAGKPEILALVSRRTDGELTWPCGACLQVAMELGGAELLIAVSDGKKTAPTARSLYLTSRVAVLQGQLEVARNAADDCQRTFPDEALCYEAKGEAQLVTLLLQGGILSKIGAARSARKALEQAVEYDGKNMRARILLVRFYTLAPWLLGGSKSKARDQVKACRDYDPALGHEAQALYDLGVGNTAAAVSGFAKAQKLSPSERDPALYLAKAYLADTQPEAAIKTLETLVERYPRFQEAWLELGRIAAENRLESVRGMAALERYLFQVEGESGLRRADAFTSLARLYLNAEQPQRAATVLHQAQLEQPDNRPIRKLLTAVCRDHAQACQD</sequence>
<feature type="transmembrane region" description="Helical" evidence="1">
    <location>
        <begin position="143"/>
        <end position="161"/>
    </location>
</feature>
<feature type="domain" description="CMP/dCMP-type deaminase" evidence="2">
    <location>
        <begin position="425"/>
        <end position="545"/>
    </location>
</feature>
<feature type="transmembrane region" description="Helical" evidence="1">
    <location>
        <begin position="265"/>
        <end position="285"/>
    </location>
</feature>
<evidence type="ECO:0000313" key="4">
    <source>
        <dbReference type="Proteomes" id="UP000649617"/>
    </source>
</evidence>
<dbReference type="InterPro" id="IPR002125">
    <property type="entry name" value="CMP_dCMP_dom"/>
</dbReference>
<evidence type="ECO:0000313" key="3">
    <source>
        <dbReference type="EMBL" id="CAE7148993.1"/>
    </source>
</evidence>
<dbReference type="InterPro" id="IPR011701">
    <property type="entry name" value="MFS"/>
</dbReference>
<dbReference type="InterPro" id="IPR011990">
    <property type="entry name" value="TPR-like_helical_dom_sf"/>
</dbReference>